<gene>
    <name evidence="8" type="primary">ODE18</name>
</gene>
<dbReference type="InterPro" id="IPR002018">
    <property type="entry name" value="CarbesteraseB"/>
</dbReference>
<name>A0A2P1ERP2_HOLPA</name>
<dbReference type="Pfam" id="PF00135">
    <property type="entry name" value="COesterase"/>
    <property type="match status" value="1"/>
</dbReference>
<keyword evidence="4" id="KW-1015">Disulfide bond</keyword>
<dbReference type="AlphaFoldDB" id="A0A2P1ERP2"/>
<evidence type="ECO:0000256" key="6">
    <source>
        <dbReference type="RuleBase" id="RU361235"/>
    </source>
</evidence>
<evidence type="ECO:0000256" key="4">
    <source>
        <dbReference type="ARBA" id="ARBA00023157"/>
    </source>
</evidence>
<evidence type="ECO:0000256" key="5">
    <source>
        <dbReference type="ARBA" id="ARBA00023180"/>
    </source>
</evidence>
<comment type="similarity">
    <text evidence="1 6">Belongs to the type-B carboxylesterase/lipase family.</text>
</comment>
<keyword evidence="2" id="KW-0719">Serine esterase</keyword>
<dbReference type="PROSITE" id="PS00941">
    <property type="entry name" value="CARBOXYLESTERASE_B_2"/>
    <property type="match status" value="1"/>
</dbReference>
<dbReference type="EC" id="3.1.1.-" evidence="6"/>
<keyword evidence="6" id="KW-0732">Signal</keyword>
<evidence type="ECO:0000313" key="8">
    <source>
        <dbReference type="EMBL" id="AVM18988.1"/>
    </source>
</evidence>
<dbReference type="InterPro" id="IPR029058">
    <property type="entry name" value="AB_hydrolase_fold"/>
</dbReference>
<sequence length="547" mass="60755">MKLQIILISFLASTINCENDLKAPEVEISNGLLQGVHEKSFNGRIFSSFHGIPYARPPVGELRFEAPKEPYNWTGIWIANTKHTCLQTILKSIITGDEDCLYLNVYVPRANPSPSDNFNVIVHIHGGGFSMGSGHEYGPKYLMDEEVIVVTMNYRLGPFGFLSTQDEIVPGNNGLKDQALSLQWIQKNIKYFGGNPNSVTITGVSAGGSSVHLHYFSPLSKGKFHRGVSQSGCALNPWAIAHAPGKSATQLADILGCPTETSKELIDCLKSRSGIKIAEALKSLSAVWPLTYVPVVEPEHDGAFLTQHPYNMLLDKTVTDVPWISSVVGREGLIAYMLIPEVLSKVGENFESSIPHILLYNDNDEDVQKIVTDKIREYYFKENFVNVAENVIDILGDRFFLSGTGVALKLQAIANKSPVYFYNFRYRGEHSLDELFGSKLNSSDVAHGDDIQYYLHISAFGESLSESDARMKSIFTQWLSSFAETDEPKIEGVKWNAVSGGDVIEYLNFKDPDNLLADVTRDLGAGSFWSNLPLKENELQKRIKDEL</sequence>
<dbReference type="PROSITE" id="PS00122">
    <property type="entry name" value="CARBOXYLESTERASE_B_1"/>
    <property type="match status" value="1"/>
</dbReference>
<accession>A0A2P1ERP2</accession>
<protein>
    <recommendedName>
        <fullName evidence="6">Carboxylic ester hydrolase</fullName>
        <ecNumber evidence="6">3.1.1.-</ecNumber>
    </recommendedName>
</protein>
<dbReference type="EMBL" id="KY849897">
    <property type="protein sequence ID" value="AVM18988.1"/>
    <property type="molecule type" value="mRNA"/>
</dbReference>
<dbReference type="InterPro" id="IPR019826">
    <property type="entry name" value="Carboxylesterase_B_AS"/>
</dbReference>
<evidence type="ECO:0000256" key="1">
    <source>
        <dbReference type="ARBA" id="ARBA00005964"/>
    </source>
</evidence>
<feature type="signal peptide" evidence="6">
    <location>
        <begin position="1"/>
        <end position="17"/>
    </location>
</feature>
<feature type="domain" description="Carboxylesterase type B" evidence="7">
    <location>
        <begin position="23"/>
        <end position="512"/>
    </location>
</feature>
<dbReference type="SUPFAM" id="SSF53474">
    <property type="entry name" value="alpha/beta-Hydrolases"/>
    <property type="match status" value="1"/>
</dbReference>
<evidence type="ECO:0000256" key="3">
    <source>
        <dbReference type="ARBA" id="ARBA00022801"/>
    </source>
</evidence>
<keyword evidence="3 6" id="KW-0378">Hydrolase</keyword>
<keyword evidence="5" id="KW-0325">Glycoprotein</keyword>
<dbReference type="PANTHER" id="PTHR43142">
    <property type="entry name" value="CARBOXYLIC ESTER HYDROLASE"/>
    <property type="match status" value="1"/>
</dbReference>
<evidence type="ECO:0000259" key="7">
    <source>
        <dbReference type="Pfam" id="PF00135"/>
    </source>
</evidence>
<proteinExistence type="evidence at transcript level"/>
<organism evidence="8">
    <name type="scientific">Holotrichia parallela</name>
    <name type="common">Dark black chafer beetle</name>
    <name type="synonym">Pedinotrichia parallela</name>
    <dbReference type="NCBI Taxonomy" id="93412"/>
    <lineage>
        <taxon>Eukaryota</taxon>
        <taxon>Metazoa</taxon>
        <taxon>Ecdysozoa</taxon>
        <taxon>Arthropoda</taxon>
        <taxon>Hexapoda</taxon>
        <taxon>Insecta</taxon>
        <taxon>Pterygota</taxon>
        <taxon>Neoptera</taxon>
        <taxon>Endopterygota</taxon>
        <taxon>Coleoptera</taxon>
        <taxon>Polyphaga</taxon>
        <taxon>Scarabaeiformia</taxon>
        <taxon>Scarabaeidae</taxon>
        <taxon>Melolonthinae</taxon>
        <taxon>Holotrichia</taxon>
    </lineage>
</organism>
<dbReference type="GO" id="GO:0052689">
    <property type="term" value="F:carboxylic ester hydrolase activity"/>
    <property type="evidence" value="ECO:0007669"/>
    <property type="project" value="UniProtKB-KW"/>
</dbReference>
<reference evidence="8" key="1">
    <citation type="submission" date="2017-03" db="EMBL/GenBank/DDBJ databases">
        <title>Antennal transcriptome analysis reveals candidate chemosensory genes involved in chemoreception and degradation in Holotrichia parallela (Coleoptera: Scarabaeidae).</title>
        <authorList>
            <person name="Yi J."/>
            <person name="Wang S."/>
            <person name="Zhang X."/>
            <person name="Pan Y."/>
            <person name="Yang S."/>
            <person name="Zhang J."/>
            <person name="Wang J."/>
            <person name="Xi J."/>
        </authorList>
    </citation>
    <scope>NUCLEOTIDE SEQUENCE</scope>
    <source>
        <tissue evidence="8">Antenna</tissue>
    </source>
</reference>
<dbReference type="InterPro" id="IPR019819">
    <property type="entry name" value="Carboxylesterase_B_CS"/>
</dbReference>
<dbReference type="PANTHER" id="PTHR43142:SF1">
    <property type="entry name" value="CARBOXYLIC ESTER HYDROLASE"/>
    <property type="match status" value="1"/>
</dbReference>
<dbReference type="Gene3D" id="3.40.50.1820">
    <property type="entry name" value="alpha/beta hydrolase"/>
    <property type="match status" value="1"/>
</dbReference>
<feature type="chain" id="PRO_5015020932" description="Carboxylic ester hydrolase" evidence="6">
    <location>
        <begin position="18"/>
        <end position="547"/>
    </location>
</feature>
<evidence type="ECO:0000256" key="2">
    <source>
        <dbReference type="ARBA" id="ARBA00022487"/>
    </source>
</evidence>